<protein>
    <submittedName>
        <fullName evidence="1">Uncharacterized protein</fullName>
    </submittedName>
</protein>
<gene>
    <name evidence="1" type="ORF">PS938_04244</name>
</gene>
<dbReference type="Proteomes" id="UP000327191">
    <property type="component" value="Unassembled WGS sequence"/>
</dbReference>
<name>A0A5E7V030_PSEFL</name>
<evidence type="ECO:0000313" key="2">
    <source>
        <dbReference type="Proteomes" id="UP000327191"/>
    </source>
</evidence>
<organism evidence="1 2">
    <name type="scientific">Pseudomonas fluorescens</name>
    <dbReference type="NCBI Taxonomy" id="294"/>
    <lineage>
        <taxon>Bacteria</taxon>
        <taxon>Pseudomonadati</taxon>
        <taxon>Pseudomonadota</taxon>
        <taxon>Gammaproteobacteria</taxon>
        <taxon>Pseudomonadales</taxon>
        <taxon>Pseudomonadaceae</taxon>
        <taxon>Pseudomonas</taxon>
    </lineage>
</organism>
<accession>A0A5E7V030</accession>
<proteinExistence type="predicted"/>
<dbReference type="RefSeq" id="WP_172435310.1">
    <property type="nucleotide sequence ID" value="NZ_CABVJE010000020.1"/>
</dbReference>
<reference evidence="1 2" key="1">
    <citation type="submission" date="2019-09" db="EMBL/GenBank/DDBJ databases">
        <authorList>
            <person name="Chandra G."/>
            <person name="Truman W A."/>
        </authorList>
    </citation>
    <scope>NUCLEOTIDE SEQUENCE [LARGE SCALE GENOMIC DNA]</scope>
    <source>
        <strain evidence="1">PS938</strain>
    </source>
</reference>
<dbReference type="EMBL" id="CABVJE010000020">
    <property type="protein sequence ID" value="VVQ16175.1"/>
    <property type="molecule type" value="Genomic_DNA"/>
</dbReference>
<dbReference type="AlphaFoldDB" id="A0A5E7V030"/>
<sequence>MSQSLNKLRLSALSALSALVVGPMIARIALGHAGLAAYGLYSGLSSL</sequence>
<evidence type="ECO:0000313" key="1">
    <source>
        <dbReference type="EMBL" id="VVQ16175.1"/>
    </source>
</evidence>